<organism evidence="3 4">
    <name type="scientific">Paracidovorax konjaci</name>
    <dbReference type="NCBI Taxonomy" id="32040"/>
    <lineage>
        <taxon>Bacteria</taxon>
        <taxon>Pseudomonadati</taxon>
        <taxon>Pseudomonadota</taxon>
        <taxon>Betaproteobacteria</taxon>
        <taxon>Burkholderiales</taxon>
        <taxon>Comamonadaceae</taxon>
        <taxon>Paracidovorax</taxon>
    </lineage>
</organism>
<keyword evidence="3" id="KW-0378">Hydrolase</keyword>
<evidence type="ECO:0000256" key="1">
    <source>
        <dbReference type="SAM" id="MobiDB-lite"/>
    </source>
</evidence>
<evidence type="ECO:0000313" key="4">
    <source>
        <dbReference type="Proteomes" id="UP000199517"/>
    </source>
</evidence>
<dbReference type="GO" id="GO:0004519">
    <property type="term" value="F:endonuclease activity"/>
    <property type="evidence" value="ECO:0007669"/>
    <property type="project" value="UniProtKB-KW"/>
</dbReference>
<evidence type="ECO:0000313" key="3">
    <source>
        <dbReference type="EMBL" id="SFE19269.1"/>
    </source>
</evidence>
<dbReference type="SUPFAM" id="SSF55608">
    <property type="entry name" value="Homing endonucleases"/>
    <property type="match status" value="1"/>
</dbReference>
<dbReference type="InterPro" id="IPR027417">
    <property type="entry name" value="P-loop_NTPase"/>
</dbReference>
<dbReference type="Gene3D" id="3.30.420.240">
    <property type="match status" value="1"/>
</dbReference>
<dbReference type="AlphaFoldDB" id="A0A1I1YIQ9"/>
<dbReference type="STRING" id="32040.SAMN04489710_11828"/>
<dbReference type="EMBL" id="FOMQ01000018">
    <property type="protein sequence ID" value="SFE19269.1"/>
    <property type="molecule type" value="Genomic_DNA"/>
</dbReference>
<evidence type="ECO:0000259" key="2">
    <source>
        <dbReference type="PROSITE" id="PS50819"/>
    </source>
</evidence>
<sequence length="894" mass="97764">MSQVPDAAELMKALQGLTPEQRAAVDSFLMMANPAIWVPQAGPQSAAFHSQADILFYGGSAGGGKGLALGTPLPTPTGWTTMGELQVGDFLIDPDGSPCRVTGVSPVQQRECFKLRFDDGSELVADDVHRWVTFSAAELTSLTRMAPAWRAKRRASRPSRISGNKSPAFTAALIERNRARAESHVPDIPRGTMRDTVMLAATLRTASGRANHAIALNAPFQLPELVLPIAPYTLGAWLGHGASANSQITAQDLEIVARIRADGFEVRTYEWADNQHNVLGLLQALRCVGLLHNKHVPPVYLRGSARQRLELLQGLMDTDGYVASDGGAEFTTTHQGIAGSVLELARSLGIKATLTKGKAMLNGEVISDRWRVCFTTSMPVFTLPRHLARMKSRTRRTTGFRYLVECSSIESVLTRCISVDSPSRQFLAGDAMVATHNTDLLLGLPLTEQERSIVFRREAVQLIGLEERMATILGSRNGYNGQDHLWRLPGGKVLELGSVQMPGDWIKYQGRPHDFKGFDEVAHFTETQFRTLIAWMRTDNPKVRQRVVAAGNPPTGPEGEWVKRYWAAWLDPNHPNPAKPGELRWYVTNAKGEDQEVSDSTPVMVGDELMQPKSRTFIPSRVDDNLFLMATGYKATLQALPEPLRSQMLRGDFNAGSSDPVWQLIPTEWLKAAQARWKDREHKGPMTALGFDPSRGGQDKSSAARRHGNWFDKVVTAPGVVTKDGPTAAAFVTPLVRDSAPICVDSIGIGSSALDFLVGLGLNVHPVVGSSASELMDKAGQLRFRNKRAEMYWRLREALDPTGPDPIALPFDPELIGDLAAPRYKVVTLGRQAAIQISSKDDIREILGRSPDKGDSVAMTFDAAIPSPAPKPQKRSWRDRLTSQGAAGWDQAAG</sequence>
<reference evidence="4" key="1">
    <citation type="submission" date="2016-10" db="EMBL/GenBank/DDBJ databases">
        <authorList>
            <person name="Varghese N."/>
            <person name="Submissions S."/>
        </authorList>
    </citation>
    <scope>NUCLEOTIDE SEQUENCE [LARGE SCALE GENOMIC DNA]</scope>
    <source>
        <strain evidence="4">DSM 7481</strain>
    </source>
</reference>
<dbReference type="Proteomes" id="UP000199517">
    <property type="component" value="Unassembled WGS sequence"/>
</dbReference>
<dbReference type="Pfam" id="PF14528">
    <property type="entry name" value="LAGLIDADG_3"/>
    <property type="match status" value="1"/>
</dbReference>
<proteinExistence type="predicted"/>
<dbReference type="InterPro" id="IPR004042">
    <property type="entry name" value="Intein_endonuc_central"/>
</dbReference>
<name>A0A1I1YIQ9_9BURK</name>
<gene>
    <name evidence="3" type="ORF">SAMN04489710_11828</name>
</gene>
<dbReference type="InterPro" id="IPR004860">
    <property type="entry name" value="LAGLIDADG_dom"/>
</dbReference>
<feature type="region of interest" description="Disordered" evidence="1">
    <location>
        <begin position="849"/>
        <end position="894"/>
    </location>
</feature>
<dbReference type="InterPro" id="IPR027434">
    <property type="entry name" value="Homing_endonucl"/>
</dbReference>
<dbReference type="Gene3D" id="3.10.28.10">
    <property type="entry name" value="Homing endonucleases"/>
    <property type="match status" value="1"/>
</dbReference>
<accession>A0A1I1YIQ9</accession>
<keyword evidence="3" id="KW-0255">Endonuclease</keyword>
<keyword evidence="3" id="KW-0540">Nuclease</keyword>
<protein>
    <submittedName>
        <fullName evidence="3">Homing endonuclease</fullName>
    </submittedName>
</protein>
<feature type="region of interest" description="Disordered" evidence="1">
    <location>
        <begin position="684"/>
        <end position="705"/>
    </location>
</feature>
<dbReference type="PROSITE" id="PS50819">
    <property type="entry name" value="INTEIN_ENDONUCLEASE"/>
    <property type="match status" value="1"/>
</dbReference>
<keyword evidence="4" id="KW-1185">Reference proteome</keyword>
<feature type="domain" description="DOD-type homing endonuclease" evidence="2">
    <location>
        <begin position="233"/>
        <end position="350"/>
    </location>
</feature>
<dbReference type="Gene3D" id="3.40.50.300">
    <property type="entry name" value="P-loop containing nucleotide triphosphate hydrolases"/>
    <property type="match status" value="1"/>
</dbReference>